<reference evidence="1 2" key="1">
    <citation type="journal article" date="2020" name="IScience">
        <title>Genome Sequencing of the Endangered Kingdonia uniflora (Circaeasteraceae, Ranunculales) Reveals Potential Mechanisms of Evolutionary Specialization.</title>
        <authorList>
            <person name="Sun Y."/>
            <person name="Deng T."/>
            <person name="Zhang A."/>
            <person name="Moore M.J."/>
            <person name="Landis J.B."/>
            <person name="Lin N."/>
            <person name="Zhang H."/>
            <person name="Zhang X."/>
            <person name="Huang J."/>
            <person name="Zhang X."/>
            <person name="Sun H."/>
            <person name="Wang H."/>
        </authorList>
    </citation>
    <scope>NUCLEOTIDE SEQUENCE [LARGE SCALE GENOMIC DNA]</scope>
    <source>
        <strain evidence="1">TB1705</strain>
        <tissue evidence="1">Leaf</tissue>
    </source>
</reference>
<proteinExistence type="predicted"/>
<keyword evidence="2" id="KW-1185">Reference proteome</keyword>
<dbReference type="AlphaFoldDB" id="A0A7J7P6F1"/>
<organism evidence="1 2">
    <name type="scientific">Kingdonia uniflora</name>
    <dbReference type="NCBI Taxonomy" id="39325"/>
    <lineage>
        <taxon>Eukaryota</taxon>
        <taxon>Viridiplantae</taxon>
        <taxon>Streptophyta</taxon>
        <taxon>Embryophyta</taxon>
        <taxon>Tracheophyta</taxon>
        <taxon>Spermatophyta</taxon>
        <taxon>Magnoliopsida</taxon>
        <taxon>Ranunculales</taxon>
        <taxon>Circaeasteraceae</taxon>
        <taxon>Kingdonia</taxon>
    </lineage>
</organism>
<sequence>MEWTGRCERLPIARLRDPLPMSSSYGVEELWHLTHGMRRLVLAESLRDTQRLQEVEDELAIACRKIGSINHLLYYMPMTYS</sequence>
<evidence type="ECO:0000313" key="2">
    <source>
        <dbReference type="Proteomes" id="UP000541444"/>
    </source>
</evidence>
<evidence type="ECO:0000313" key="1">
    <source>
        <dbReference type="EMBL" id="KAF6175016.1"/>
    </source>
</evidence>
<gene>
    <name evidence="1" type="ORF">GIB67_039564</name>
</gene>
<accession>A0A7J7P6F1</accession>
<protein>
    <submittedName>
        <fullName evidence="1">Uncharacterized protein</fullName>
    </submittedName>
</protein>
<name>A0A7J7P6F1_9MAGN</name>
<comment type="caution">
    <text evidence="1">The sequence shown here is derived from an EMBL/GenBank/DDBJ whole genome shotgun (WGS) entry which is preliminary data.</text>
</comment>
<dbReference type="EMBL" id="JACGCM010000221">
    <property type="protein sequence ID" value="KAF6175016.1"/>
    <property type="molecule type" value="Genomic_DNA"/>
</dbReference>
<dbReference type="Proteomes" id="UP000541444">
    <property type="component" value="Unassembled WGS sequence"/>
</dbReference>